<dbReference type="InterPro" id="IPR027417">
    <property type="entry name" value="P-loop_NTPase"/>
</dbReference>
<protein>
    <submittedName>
        <fullName evidence="2">Putative disease resistance protein</fullName>
    </submittedName>
</protein>
<dbReference type="Pfam" id="PF00931">
    <property type="entry name" value="NB-ARC"/>
    <property type="match status" value="1"/>
</dbReference>
<evidence type="ECO:0000259" key="1">
    <source>
        <dbReference type="Pfam" id="PF00931"/>
    </source>
</evidence>
<feature type="domain" description="NB-ARC" evidence="1">
    <location>
        <begin position="55"/>
        <end position="113"/>
    </location>
</feature>
<reference evidence="2" key="1">
    <citation type="submission" date="2014-07" db="EMBL/GenBank/DDBJ databases">
        <title>Identification of a novel salt tolerance gene in wild soybean by whole-genome sequencing.</title>
        <authorList>
            <person name="Lam H.-M."/>
            <person name="Qi X."/>
            <person name="Li M.-W."/>
            <person name="Liu X."/>
            <person name="Xie M."/>
            <person name="Ni M."/>
            <person name="Xu X."/>
        </authorList>
    </citation>
    <scope>NUCLEOTIDE SEQUENCE [LARGE SCALE GENOMIC DNA]</scope>
    <source>
        <tissue evidence="2">Root</tissue>
    </source>
</reference>
<dbReference type="InterPro" id="IPR002182">
    <property type="entry name" value="NB-ARC"/>
</dbReference>
<dbReference type="SUPFAM" id="SSF52540">
    <property type="entry name" value="P-loop containing nucleoside triphosphate hydrolases"/>
    <property type="match status" value="1"/>
</dbReference>
<dbReference type="PANTHER" id="PTHR11017:SF259">
    <property type="entry name" value="ADP-RIBOSYL CYCLASE_CYCLIC ADP-RIBOSE HYDROLASE"/>
    <property type="match status" value="1"/>
</dbReference>
<dbReference type="Gene3D" id="3.40.50.300">
    <property type="entry name" value="P-loop containing nucleotide triphosphate hydrolases"/>
    <property type="match status" value="1"/>
</dbReference>
<dbReference type="PANTHER" id="PTHR11017">
    <property type="entry name" value="LEUCINE-RICH REPEAT-CONTAINING PROTEIN"/>
    <property type="match status" value="1"/>
</dbReference>
<gene>
    <name evidence="2" type="ORF">glysoja_038901</name>
</gene>
<dbReference type="AlphaFoldDB" id="A0A0B2QV39"/>
<organism evidence="2">
    <name type="scientific">Glycine soja</name>
    <name type="common">Wild soybean</name>
    <dbReference type="NCBI Taxonomy" id="3848"/>
    <lineage>
        <taxon>Eukaryota</taxon>
        <taxon>Viridiplantae</taxon>
        <taxon>Streptophyta</taxon>
        <taxon>Embryophyta</taxon>
        <taxon>Tracheophyta</taxon>
        <taxon>Spermatophyta</taxon>
        <taxon>Magnoliopsida</taxon>
        <taxon>eudicotyledons</taxon>
        <taxon>Gunneridae</taxon>
        <taxon>Pentapetalae</taxon>
        <taxon>rosids</taxon>
        <taxon>fabids</taxon>
        <taxon>Fabales</taxon>
        <taxon>Fabaceae</taxon>
        <taxon>Papilionoideae</taxon>
        <taxon>50 kb inversion clade</taxon>
        <taxon>NPAAA clade</taxon>
        <taxon>indigoferoid/millettioid clade</taxon>
        <taxon>Phaseoleae</taxon>
        <taxon>Glycine</taxon>
        <taxon>Glycine subgen. Soja</taxon>
    </lineage>
</organism>
<proteinExistence type="predicted"/>
<accession>A0A0B2QV39</accession>
<dbReference type="EMBL" id="KN654415">
    <property type="protein sequence ID" value="KHN25491.1"/>
    <property type="molecule type" value="Genomic_DNA"/>
</dbReference>
<dbReference type="Proteomes" id="UP000053555">
    <property type="component" value="Unassembled WGS sequence"/>
</dbReference>
<dbReference type="InterPro" id="IPR044974">
    <property type="entry name" value="Disease_R_plants"/>
</dbReference>
<name>A0A0B2QV39_GLYSO</name>
<dbReference type="GO" id="GO:0006952">
    <property type="term" value="P:defense response"/>
    <property type="evidence" value="ECO:0007669"/>
    <property type="project" value="InterPro"/>
</dbReference>
<dbReference type="GO" id="GO:0043531">
    <property type="term" value="F:ADP binding"/>
    <property type="evidence" value="ECO:0007669"/>
    <property type="project" value="InterPro"/>
</dbReference>
<sequence length="133" mass="15041">YDVFVSFCGGDTRFNRINIVQNIKSILTAKFSSLNDHLVGMESCVEELRRLLCLESVNDLQVIGIRGMGGIGKTTLAHVLYERISHQYDFHCYIVDVSKIYQDSNILGVQKQLLSNYLNGKNLEICDVYEATS</sequence>
<evidence type="ECO:0000313" key="2">
    <source>
        <dbReference type="EMBL" id="KHN25491.1"/>
    </source>
</evidence>
<feature type="non-terminal residue" evidence="2">
    <location>
        <position position="1"/>
    </location>
</feature>